<dbReference type="OrthoDB" id="5106486at2759"/>
<evidence type="ECO:0000259" key="2">
    <source>
        <dbReference type="Pfam" id="PF24883"/>
    </source>
</evidence>
<dbReference type="PANTHER" id="PTHR10039:SF14">
    <property type="entry name" value="NACHT DOMAIN-CONTAINING PROTEIN"/>
    <property type="match status" value="1"/>
</dbReference>
<dbReference type="InterPro" id="IPR027417">
    <property type="entry name" value="P-loop_NTPase"/>
</dbReference>
<evidence type="ECO:0000313" key="3">
    <source>
        <dbReference type="EMBL" id="KAF9446021.1"/>
    </source>
</evidence>
<dbReference type="Gene3D" id="3.40.50.300">
    <property type="entry name" value="P-loop containing nucleotide triphosphate hydrolases"/>
    <property type="match status" value="1"/>
</dbReference>
<dbReference type="Proteomes" id="UP000807342">
    <property type="component" value="Unassembled WGS sequence"/>
</dbReference>
<sequence length="649" mass="73082">MFNNTSGFVIHNSQFIDNSQNVNLRADTTGIDICFEKLLQASIPEAAHDSSARWPPPQCFPGTREQHIQEFVKWASSAAATVQVRRFRIMWTNGPAGVGKSALAQTCAEKIGKLGDLGAAFFFSEPNKRADADRFIPSIAYQLSTKFKPLANILDQKIREDPSLLSKDIEVQFKELILEPFLELRARGEKIRERLVIVDGLDECDSDDAQCAIIELVAAAVREHGDCFPLLWAFFSRPEPHIVQTFSSDIISPICRVAILPVSRDIDEEIELYLRARFEDIQKRRKVATSSSGTWPSDECILTLVDMSAGLFVYAATVLKFVGDPDAMDPEEQLQAVLSLRTGNPLPSNIQQSPTEELDALYTLIMKRIPAKILLFTQRILLLFNQAPKIRATYRGHVENNLGQIIPVLCNIMGVTFTSFEAALSRLHSVLTIDQAPESVHQKPGTSIPWRIRFHHASFMEFLVNQKRAGEIFWIRHPRHYEFLATRGITIVNEMLEAPGSSLKLQTSSVTLSAPLANIDKESTLAIRSVLCDHVSGKVFDWFASASLELGGELLLRLVLFDFRSYWTIRKSRVLSRGTLDMLFAKVPLEHRDQIIRQYKPRRLTLKWLKDRHARNGPKLETGYVLGQGEKSIKVEFSKDGQISINQGA</sequence>
<dbReference type="InterPro" id="IPR056884">
    <property type="entry name" value="NPHP3-like_N"/>
</dbReference>
<keyword evidence="1" id="KW-0677">Repeat</keyword>
<dbReference type="Pfam" id="PF24883">
    <property type="entry name" value="NPHP3_N"/>
    <property type="match status" value="1"/>
</dbReference>
<name>A0A9P5X9X6_9AGAR</name>
<accession>A0A9P5X9X6</accession>
<protein>
    <recommendedName>
        <fullName evidence="2">Nephrocystin 3-like N-terminal domain-containing protein</fullName>
    </recommendedName>
</protein>
<gene>
    <name evidence="3" type="ORF">P691DRAFT_709325</name>
</gene>
<dbReference type="AlphaFoldDB" id="A0A9P5X9X6"/>
<evidence type="ECO:0000256" key="1">
    <source>
        <dbReference type="ARBA" id="ARBA00022737"/>
    </source>
</evidence>
<reference evidence="3" key="1">
    <citation type="submission" date="2020-11" db="EMBL/GenBank/DDBJ databases">
        <authorList>
            <consortium name="DOE Joint Genome Institute"/>
            <person name="Ahrendt S."/>
            <person name="Riley R."/>
            <person name="Andreopoulos W."/>
            <person name="Labutti K."/>
            <person name="Pangilinan J."/>
            <person name="Ruiz-Duenas F.J."/>
            <person name="Barrasa J.M."/>
            <person name="Sanchez-Garcia M."/>
            <person name="Camarero S."/>
            <person name="Miyauchi S."/>
            <person name="Serrano A."/>
            <person name="Linde D."/>
            <person name="Babiker R."/>
            <person name="Drula E."/>
            <person name="Ayuso-Fernandez I."/>
            <person name="Pacheco R."/>
            <person name="Padilla G."/>
            <person name="Ferreira P."/>
            <person name="Barriuso J."/>
            <person name="Kellner H."/>
            <person name="Castanera R."/>
            <person name="Alfaro M."/>
            <person name="Ramirez L."/>
            <person name="Pisabarro A.G."/>
            <person name="Kuo A."/>
            <person name="Tritt A."/>
            <person name="Lipzen A."/>
            <person name="He G."/>
            <person name="Yan M."/>
            <person name="Ng V."/>
            <person name="Cullen D."/>
            <person name="Martin F."/>
            <person name="Rosso M.-N."/>
            <person name="Henrissat B."/>
            <person name="Hibbett D."/>
            <person name="Martinez A.T."/>
            <person name="Grigoriev I.V."/>
        </authorList>
    </citation>
    <scope>NUCLEOTIDE SEQUENCE</scope>
    <source>
        <strain evidence="3">MF-IS2</strain>
    </source>
</reference>
<dbReference type="EMBL" id="MU151267">
    <property type="protein sequence ID" value="KAF9446021.1"/>
    <property type="molecule type" value="Genomic_DNA"/>
</dbReference>
<organism evidence="3 4">
    <name type="scientific">Macrolepiota fuliginosa MF-IS2</name>
    <dbReference type="NCBI Taxonomy" id="1400762"/>
    <lineage>
        <taxon>Eukaryota</taxon>
        <taxon>Fungi</taxon>
        <taxon>Dikarya</taxon>
        <taxon>Basidiomycota</taxon>
        <taxon>Agaricomycotina</taxon>
        <taxon>Agaricomycetes</taxon>
        <taxon>Agaricomycetidae</taxon>
        <taxon>Agaricales</taxon>
        <taxon>Agaricineae</taxon>
        <taxon>Agaricaceae</taxon>
        <taxon>Macrolepiota</taxon>
    </lineage>
</organism>
<dbReference type="PANTHER" id="PTHR10039">
    <property type="entry name" value="AMELOGENIN"/>
    <property type="match status" value="1"/>
</dbReference>
<comment type="caution">
    <text evidence="3">The sequence shown here is derived from an EMBL/GenBank/DDBJ whole genome shotgun (WGS) entry which is preliminary data.</text>
</comment>
<evidence type="ECO:0000313" key="4">
    <source>
        <dbReference type="Proteomes" id="UP000807342"/>
    </source>
</evidence>
<feature type="domain" description="Nephrocystin 3-like N-terminal" evidence="2">
    <location>
        <begin position="70"/>
        <end position="224"/>
    </location>
</feature>
<dbReference type="SUPFAM" id="SSF52540">
    <property type="entry name" value="P-loop containing nucleoside triphosphate hydrolases"/>
    <property type="match status" value="1"/>
</dbReference>
<proteinExistence type="predicted"/>
<keyword evidence="4" id="KW-1185">Reference proteome</keyword>